<dbReference type="SUPFAM" id="SSF46894">
    <property type="entry name" value="C-terminal effector domain of the bipartite response regulators"/>
    <property type="match status" value="1"/>
</dbReference>
<keyword evidence="4" id="KW-1185">Reference proteome</keyword>
<dbReference type="PATRIC" id="fig|378806.16.peg.5234"/>
<feature type="domain" description="HTH luxR-type" evidence="1">
    <location>
        <begin position="143"/>
        <end position="200"/>
    </location>
</feature>
<evidence type="ECO:0000313" key="2">
    <source>
        <dbReference type="EMBL" id="ADO70792.1"/>
    </source>
</evidence>
<evidence type="ECO:0000313" key="4">
    <source>
        <dbReference type="Proteomes" id="UP000001351"/>
    </source>
</evidence>
<reference evidence="2 4" key="2">
    <citation type="journal article" date="2011" name="Mol. Biol. Evol.">
        <title>Comparative genomic analysis of fruiting body formation in Myxococcales.</title>
        <authorList>
            <person name="Huntley S."/>
            <person name="Hamann N."/>
            <person name="Wegener-Feldbrugge S."/>
            <person name="Treuner-Lange A."/>
            <person name="Kube M."/>
            <person name="Reinhardt R."/>
            <person name="Klages S."/>
            <person name="Muller R."/>
            <person name="Ronning C.M."/>
            <person name="Nierman W.C."/>
            <person name="Sogaard-Andersen L."/>
        </authorList>
    </citation>
    <scope>NUCLEOTIDE SEQUENCE [LARGE SCALE GENOMIC DNA]</scope>
    <source>
        <strain evidence="2 4">DW4/3-1</strain>
    </source>
</reference>
<dbReference type="Proteomes" id="UP000001351">
    <property type="component" value="Chromosome"/>
</dbReference>
<dbReference type="EMBL" id="AAMD01000063">
    <property type="protein sequence ID" value="EAU66143.1"/>
    <property type="molecule type" value="Genomic_DNA"/>
</dbReference>
<dbReference type="GO" id="GO:0006355">
    <property type="term" value="P:regulation of DNA-templated transcription"/>
    <property type="evidence" value="ECO:0007669"/>
    <property type="project" value="InterPro"/>
</dbReference>
<sequence length="220" mass="24946">MVNSPLGGITYPSKPVSRHHLAAEPHEKWRLYFATLAPGLPEIVTLDPSDAAIASLGVCSYTRNREELATDRSWYRSVIFNDHYRPAQINHYLLSHLHIPGYRAAHDVFLFKARSEGPFTGRERQIVHHLHEELGELWMAASQARLPRRLQQTLSLLQAGYSEKEVAGRLGISPGTVHDYCKALHKRWKVRSRAELLARTRVLPQAPQLMMQEQTGACLA</sequence>
<dbReference type="Pfam" id="PF00196">
    <property type="entry name" value="GerE"/>
    <property type="match status" value="1"/>
</dbReference>
<gene>
    <name evidence="2" type="ordered locus">STAUR_3000</name>
    <name evidence="3" type="ORF">STIAU_4317</name>
</gene>
<evidence type="ECO:0000313" key="5">
    <source>
        <dbReference type="Proteomes" id="UP000032702"/>
    </source>
</evidence>
<evidence type="ECO:0000259" key="1">
    <source>
        <dbReference type="SMART" id="SM00421"/>
    </source>
</evidence>
<dbReference type="OrthoDB" id="252792at2"/>
<dbReference type="SMART" id="SM00421">
    <property type="entry name" value="HTH_LUXR"/>
    <property type="match status" value="1"/>
</dbReference>
<reference evidence="3 5" key="1">
    <citation type="submission" date="2006-04" db="EMBL/GenBank/DDBJ databases">
        <authorList>
            <person name="Nierman W.C."/>
        </authorList>
    </citation>
    <scope>NUCLEOTIDE SEQUENCE [LARGE SCALE GENOMIC DNA]</scope>
    <source>
        <strain evidence="3 5">DW4/3-1</strain>
    </source>
</reference>
<dbReference type="InterPro" id="IPR036388">
    <property type="entry name" value="WH-like_DNA-bd_sf"/>
</dbReference>
<dbReference type="InterPro" id="IPR016032">
    <property type="entry name" value="Sig_transdc_resp-reg_C-effctor"/>
</dbReference>
<dbReference type="KEGG" id="sur:STAUR_3000"/>
<dbReference type="Proteomes" id="UP000032702">
    <property type="component" value="Unassembled WGS sequence"/>
</dbReference>
<dbReference type="Gene3D" id="1.10.10.10">
    <property type="entry name" value="Winged helix-like DNA-binding domain superfamily/Winged helix DNA-binding domain"/>
    <property type="match status" value="1"/>
</dbReference>
<evidence type="ECO:0000313" key="3">
    <source>
        <dbReference type="EMBL" id="EAU66143.1"/>
    </source>
</evidence>
<dbReference type="HOGENOM" id="CLU_1255337_0_0_7"/>
<dbReference type="eggNOG" id="COG2197">
    <property type="taxonomic scope" value="Bacteria"/>
</dbReference>
<dbReference type="STRING" id="378806.STAUR_3000"/>
<dbReference type="AlphaFoldDB" id="Q090I3"/>
<dbReference type="InterPro" id="IPR000792">
    <property type="entry name" value="Tscrpt_reg_LuxR_C"/>
</dbReference>
<proteinExistence type="predicted"/>
<dbReference type="GO" id="GO:0003677">
    <property type="term" value="F:DNA binding"/>
    <property type="evidence" value="ECO:0007669"/>
    <property type="project" value="InterPro"/>
</dbReference>
<organism evidence="3 5">
    <name type="scientific">Stigmatella aurantiaca (strain DW4/3-1)</name>
    <dbReference type="NCBI Taxonomy" id="378806"/>
    <lineage>
        <taxon>Bacteria</taxon>
        <taxon>Pseudomonadati</taxon>
        <taxon>Myxococcota</taxon>
        <taxon>Myxococcia</taxon>
        <taxon>Myxococcales</taxon>
        <taxon>Cystobacterineae</taxon>
        <taxon>Archangiaceae</taxon>
        <taxon>Stigmatella</taxon>
    </lineage>
</organism>
<dbReference type="EMBL" id="CP002271">
    <property type="protein sequence ID" value="ADO70792.1"/>
    <property type="molecule type" value="Genomic_DNA"/>
</dbReference>
<accession>Q090I3</accession>
<name>Q090I3_STIAD</name>
<protein>
    <submittedName>
        <fullName evidence="2 3">Transcriptional regulator, LuxR family</fullName>
    </submittedName>
</protein>